<gene>
    <name evidence="2" type="ORF">GGD88_001427</name>
</gene>
<dbReference type="Proteomes" id="UP000555728">
    <property type="component" value="Unassembled WGS sequence"/>
</dbReference>
<evidence type="ECO:0000256" key="1">
    <source>
        <dbReference type="SAM" id="Phobius"/>
    </source>
</evidence>
<evidence type="ECO:0008006" key="4">
    <source>
        <dbReference type="Google" id="ProtNLM"/>
    </source>
</evidence>
<organism evidence="2 3">
    <name type="scientific">Roseospira goensis</name>
    <dbReference type="NCBI Taxonomy" id="391922"/>
    <lineage>
        <taxon>Bacteria</taxon>
        <taxon>Pseudomonadati</taxon>
        <taxon>Pseudomonadota</taxon>
        <taxon>Alphaproteobacteria</taxon>
        <taxon>Rhodospirillales</taxon>
        <taxon>Rhodospirillaceae</taxon>
        <taxon>Roseospira</taxon>
    </lineage>
</organism>
<name>A0A7W6WKU2_9PROT</name>
<keyword evidence="1" id="KW-1133">Transmembrane helix</keyword>
<feature type="transmembrane region" description="Helical" evidence="1">
    <location>
        <begin position="83"/>
        <end position="104"/>
    </location>
</feature>
<evidence type="ECO:0000313" key="3">
    <source>
        <dbReference type="Proteomes" id="UP000555728"/>
    </source>
</evidence>
<comment type="caution">
    <text evidence="2">The sequence shown here is derived from an EMBL/GenBank/DDBJ whole genome shotgun (WGS) entry which is preliminary data.</text>
</comment>
<accession>A0A7W6WKU2</accession>
<dbReference type="RefSeq" id="WP_184433380.1">
    <property type="nucleotide sequence ID" value="NZ_JACIGI010000009.1"/>
</dbReference>
<keyword evidence="3" id="KW-1185">Reference proteome</keyword>
<keyword evidence="1" id="KW-0812">Transmembrane</keyword>
<dbReference type="AlphaFoldDB" id="A0A7W6WKU2"/>
<feature type="transmembrane region" description="Helical" evidence="1">
    <location>
        <begin position="43"/>
        <end position="62"/>
    </location>
</feature>
<keyword evidence="1" id="KW-0472">Membrane</keyword>
<dbReference type="EMBL" id="JACIGI010000009">
    <property type="protein sequence ID" value="MBB4285707.1"/>
    <property type="molecule type" value="Genomic_DNA"/>
</dbReference>
<proteinExistence type="predicted"/>
<protein>
    <recommendedName>
        <fullName evidence="4">Transmembrane protein</fullName>
    </recommendedName>
</protein>
<reference evidence="2 3" key="1">
    <citation type="submission" date="2020-08" db="EMBL/GenBank/DDBJ databases">
        <title>Genome sequencing of Purple Non-Sulfur Bacteria from various extreme environments.</title>
        <authorList>
            <person name="Mayer M."/>
        </authorList>
    </citation>
    <scope>NUCLEOTIDE SEQUENCE [LARGE SCALE GENOMIC DNA]</scope>
    <source>
        <strain evidence="2 3">JA135</strain>
    </source>
</reference>
<evidence type="ECO:0000313" key="2">
    <source>
        <dbReference type="EMBL" id="MBB4285707.1"/>
    </source>
</evidence>
<sequence>MPKALHPVAGAVALATILTFWIATVVSEAFGPVSAIIAVKTWIPWGFIVLIPALMAAGGSGFRLSKGQRGGLVDPKRKRMPFIAANGLLVLIPAALFLAAKAHAGELDAAFYAVQVVELVAGAVNITLLGLNMRDGLRMTGRLPQGAA</sequence>
<feature type="transmembrane region" description="Helical" evidence="1">
    <location>
        <begin position="110"/>
        <end position="131"/>
    </location>
</feature>